<evidence type="ECO:0000313" key="10">
    <source>
        <dbReference type="Proteomes" id="UP001265700"/>
    </source>
</evidence>
<dbReference type="Pfam" id="PF04055">
    <property type="entry name" value="Radical_SAM"/>
    <property type="match status" value="1"/>
</dbReference>
<evidence type="ECO:0000259" key="7">
    <source>
        <dbReference type="PROSITE" id="PS51332"/>
    </source>
</evidence>
<comment type="caution">
    <text evidence="9">The sequence shown here is derived from an EMBL/GenBank/DDBJ whole genome shotgun (WGS) entry which is preliminary data.</text>
</comment>
<keyword evidence="4" id="KW-0408">Iron</keyword>
<evidence type="ECO:0000256" key="3">
    <source>
        <dbReference type="ARBA" id="ARBA00022723"/>
    </source>
</evidence>
<evidence type="ECO:0000256" key="1">
    <source>
        <dbReference type="ARBA" id="ARBA00001966"/>
    </source>
</evidence>
<feature type="domain" description="B12-binding" evidence="7">
    <location>
        <begin position="32"/>
        <end position="212"/>
    </location>
</feature>
<evidence type="ECO:0000313" key="9">
    <source>
        <dbReference type="EMBL" id="MDR7151521.1"/>
    </source>
</evidence>
<dbReference type="SUPFAM" id="SSF102114">
    <property type="entry name" value="Radical SAM enzymes"/>
    <property type="match status" value="1"/>
</dbReference>
<dbReference type="InterPro" id="IPR051198">
    <property type="entry name" value="BchE-like"/>
</dbReference>
<dbReference type="EMBL" id="JAVDWU010000007">
    <property type="protein sequence ID" value="MDR7151521.1"/>
    <property type="molecule type" value="Genomic_DNA"/>
</dbReference>
<dbReference type="RefSeq" id="WP_310319045.1">
    <property type="nucleotide sequence ID" value="NZ_JAVDWU010000007.1"/>
</dbReference>
<dbReference type="SFLD" id="SFLDS00029">
    <property type="entry name" value="Radical_SAM"/>
    <property type="match status" value="1"/>
</dbReference>
<reference evidence="9 10" key="1">
    <citation type="submission" date="2023-07" db="EMBL/GenBank/DDBJ databases">
        <title>Sorghum-associated microbial communities from plants grown in Nebraska, USA.</title>
        <authorList>
            <person name="Schachtman D."/>
        </authorList>
    </citation>
    <scope>NUCLEOTIDE SEQUENCE [LARGE SCALE GENOMIC DNA]</scope>
    <source>
        <strain evidence="9 10">4249</strain>
    </source>
</reference>
<keyword evidence="10" id="KW-1185">Reference proteome</keyword>
<dbReference type="InterPro" id="IPR006638">
    <property type="entry name" value="Elp3/MiaA/NifB-like_rSAM"/>
</dbReference>
<dbReference type="SFLD" id="SFLDG01082">
    <property type="entry name" value="B12-binding_domain_containing"/>
    <property type="match status" value="1"/>
</dbReference>
<feature type="region of interest" description="Disordered" evidence="6">
    <location>
        <begin position="1"/>
        <end position="25"/>
    </location>
</feature>
<name>A0ABU1WQE8_9BURK</name>
<proteinExistence type="predicted"/>
<dbReference type="PROSITE" id="PS51332">
    <property type="entry name" value="B12_BINDING"/>
    <property type="match status" value="1"/>
</dbReference>
<comment type="cofactor">
    <cofactor evidence="1">
        <name>[4Fe-4S] cluster</name>
        <dbReference type="ChEBI" id="CHEBI:49883"/>
    </cofactor>
</comment>
<protein>
    <submittedName>
        <fullName evidence="9">Radical SAM superfamily enzyme YgiQ (UPF0313 family)</fullName>
    </submittedName>
</protein>
<sequence>MKIHRSIETGLGTPSAEPRPLQAAVRPPTPHRRVLLVDLNRFTSFPTLAVGILAASLRAGGFSVKVICPLALDVPSAARERQETLWDHVHRRVRLSDYHAVRMLRDAVRWPREWFAQRPRDVVLREMEKAFAEGVDAILLSAYLEHFHTVEGIGRLAARHGVPVLLGGPMFNLSGVADEWRNLPGLSAVVGGEVERHLPELVESICSGKPLERFVGITFPDGRKTPAAPPLRRLDDCLFPDFDDFPWDRYPNRIVPVLTGRGCQWDKCTFCSDVISASGRTFRTRSLENVLVELQVQAERYNTTDFMFLDLKLNSNPEMFRGISRELRKYVRGAQWIGTVHVDQRKDNGVSRRDLFAAAAGGMRRISFGLESGSQRLLDEMRKGCTVETNAEFVRNAHEAGLSVRCTMFKGYPGETAADMEATADFLEANAPYIERIRFNDFTVPLDTPIYQTLMEKAGGATSLNLTSLDPRRAKALYDTREVDRAYRRAKARALATVFEINRKPLRETARQFDGLM</sequence>
<accession>A0ABU1WQE8</accession>
<dbReference type="InterPro" id="IPR023404">
    <property type="entry name" value="rSAM_horseshoe"/>
</dbReference>
<evidence type="ECO:0000256" key="5">
    <source>
        <dbReference type="ARBA" id="ARBA00023014"/>
    </source>
</evidence>
<dbReference type="Gene3D" id="3.80.30.20">
    <property type="entry name" value="tm_1862 like domain"/>
    <property type="match status" value="1"/>
</dbReference>
<keyword evidence="3" id="KW-0479">Metal-binding</keyword>
<gene>
    <name evidence="9" type="ORF">J2W49_003497</name>
</gene>
<evidence type="ECO:0000256" key="2">
    <source>
        <dbReference type="ARBA" id="ARBA00022691"/>
    </source>
</evidence>
<dbReference type="PROSITE" id="PS51918">
    <property type="entry name" value="RADICAL_SAM"/>
    <property type="match status" value="1"/>
</dbReference>
<dbReference type="SMART" id="SM00729">
    <property type="entry name" value="Elp3"/>
    <property type="match status" value="1"/>
</dbReference>
<dbReference type="InterPro" id="IPR058240">
    <property type="entry name" value="rSAM_sf"/>
</dbReference>
<evidence type="ECO:0000256" key="6">
    <source>
        <dbReference type="SAM" id="MobiDB-lite"/>
    </source>
</evidence>
<evidence type="ECO:0000256" key="4">
    <source>
        <dbReference type="ARBA" id="ARBA00023004"/>
    </source>
</evidence>
<feature type="domain" description="Radical SAM core" evidence="8">
    <location>
        <begin position="249"/>
        <end position="493"/>
    </location>
</feature>
<evidence type="ECO:0000259" key="8">
    <source>
        <dbReference type="PROSITE" id="PS51918"/>
    </source>
</evidence>
<dbReference type="InterPro" id="IPR006158">
    <property type="entry name" value="Cobalamin-bd"/>
</dbReference>
<keyword evidence="2" id="KW-0949">S-adenosyl-L-methionine</keyword>
<dbReference type="Proteomes" id="UP001265700">
    <property type="component" value="Unassembled WGS sequence"/>
</dbReference>
<keyword evidence="5" id="KW-0411">Iron-sulfur</keyword>
<dbReference type="PANTHER" id="PTHR43409">
    <property type="entry name" value="ANAEROBIC MAGNESIUM-PROTOPORPHYRIN IX MONOMETHYL ESTER CYCLASE-RELATED"/>
    <property type="match status" value="1"/>
</dbReference>
<organism evidence="9 10">
    <name type="scientific">Hydrogenophaga palleronii</name>
    <dbReference type="NCBI Taxonomy" id="65655"/>
    <lineage>
        <taxon>Bacteria</taxon>
        <taxon>Pseudomonadati</taxon>
        <taxon>Pseudomonadota</taxon>
        <taxon>Betaproteobacteria</taxon>
        <taxon>Burkholderiales</taxon>
        <taxon>Comamonadaceae</taxon>
        <taxon>Hydrogenophaga</taxon>
    </lineage>
</organism>
<dbReference type="InterPro" id="IPR007197">
    <property type="entry name" value="rSAM"/>
</dbReference>